<evidence type="ECO:0000313" key="3">
    <source>
        <dbReference type="Proteomes" id="UP000559860"/>
    </source>
</evidence>
<dbReference type="Proteomes" id="UP000559860">
    <property type="component" value="Unassembled WGS sequence"/>
</dbReference>
<keyword evidence="1" id="KW-0472">Membrane</keyword>
<evidence type="ECO:0000313" key="2">
    <source>
        <dbReference type="EMBL" id="MBB2168326.1"/>
    </source>
</evidence>
<keyword evidence="1" id="KW-1133">Transmembrane helix</keyword>
<protein>
    <submittedName>
        <fullName evidence="2">Uncharacterized protein</fullName>
    </submittedName>
</protein>
<gene>
    <name evidence="2" type="ORF">HLH36_08165</name>
</gene>
<name>A0A7W4NVZ9_9PROT</name>
<proteinExistence type="predicted"/>
<feature type="transmembrane region" description="Helical" evidence="1">
    <location>
        <begin position="15"/>
        <end position="35"/>
    </location>
</feature>
<keyword evidence="1" id="KW-0812">Transmembrane</keyword>
<sequence length="106" mass="10860">MTHAHPTSVIRGTTFAKVASMLTLLLLGGCAGTTVSHRHSGRKPGLIATAAVTLGTAVPIHMAIGGGLNLLLGRREGTDADLRNATGAITREVLACYRAMGWSAPA</sequence>
<feature type="transmembrane region" description="Helical" evidence="1">
    <location>
        <begin position="47"/>
        <end position="72"/>
    </location>
</feature>
<dbReference type="AlphaFoldDB" id="A0A7W4NVZ9"/>
<keyword evidence="3" id="KW-1185">Reference proteome</keyword>
<dbReference type="EMBL" id="JABEQD010000004">
    <property type="protein sequence ID" value="MBB2168326.1"/>
    <property type="molecule type" value="Genomic_DNA"/>
</dbReference>
<evidence type="ECO:0000256" key="1">
    <source>
        <dbReference type="SAM" id="Phobius"/>
    </source>
</evidence>
<comment type="caution">
    <text evidence="2">The sequence shown here is derived from an EMBL/GenBank/DDBJ whole genome shotgun (WGS) entry which is preliminary data.</text>
</comment>
<accession>A0A7W4NVZ9</accession>
<reference evidence="2 3" key="1">
    <citation type="submission" date="2020-04" db="EMBL/GenBank/DDBJ databases">
        <title>Description of novel Gluconacetobacter.</title>
        <authorList>
            <person name="Sombolestani A."/>
        </authorList>
    </citation>
    <scope>NUCLEOTIDE SEQUENCE [LARGE SCALE GENOMIC DNA]</scope>
    <source>
        <strain evidence="2 3">LMG 27801</strain>
    </source>
</reference>
<dbReference type="RefSeq" id="WP_182985898.1">
    <property type="nucleotide sequence ID" value="NZ_JABEQD010000004.1"/>
</dbReference>
<organism evidence="2 3">
    <name type="scientific">Gluconacetobacter aggeris</name>
    <dbReference type="NCBI Taxonomy" id="1286186"/>
    <lineage>
        <taxon>Bacteria</taxon>
        <taxon>Pseudomonadati</taxon>
        <taxon>Pseudomonadota</taxon>
        <taxon>Alphaproteobacteria</taxon>
        <taxon>Acetobacterales</taxon>
        <taxon>Acetobacteraceae</taxon>
        <taxon>Gluconacetobacter</taxon>
    </lineage>
</organism>